<evidence type="ECO:0000313" key="2">
    <source>
        <dbReference type="EMBL" id="EHQ01749.1"/>
    </source>
</evidence>
<gene>
    <name evidence="2" type="ORF">Gilli_1073</name>
</gene>
<accession>H2BV84</accession>
<dbReference type="RefSeq" id="WP_006988071.1">
    <property type="nucleotide sequence ID" value="NZ_JH594606.1"/>
</dbReference>
<dbReference type="PANTHER" id="PTHR22916">
    <property type="entry name" value="GLYCOSYLTRANSFERASE"/>
    <property type="match status" value="1"/>
</dbReference>
<proteinExistence type="predicted"/>
<evidence type="ECO:0000313" key="3">
    <source>
        <dbReference type="Proteomes" id="UP000003844"/>
    </source>
</evidence>
<dbReference type="eggNOG" id="COG1216">
    <property type="taxonomic scope" value="Bacteria"/>
</dbReference>
<dbReference type="CDD" id="cd06433">
    <property type="entry name" value="GT_2_WfgS_like"/>
    <property type="match status" value="1"/>
</dbReference>
<dbReference type="OrthoDB" id="9788101at2"/>
<keyword evidence="2" id="KW-0808">Transferase</keyword>
<dbReference type="Pfam" id="PF00535">
    <property type="entry name" value="Glycos_transf_2"/>
    <property type="match status" value="1"/>
</dbReference>
<dbReference type="Gene3D" id="3.90.550.10">
    <property type="entry name" value="Spore Coat Polysaccharide Biosynthesis Protein SpsA, Chain A"/>
    <property type="match status" value="1"/>
</dbReference>
<dbReference type="PANTHER" id="PTHR22916:SF67">
    <property type="entry name" value="COLANIC ACID BIOSYNTHESIS GLYCOSYL TRANSFERASE WCAE-RELATED"/>
    <property type="match status" value="1"/>
</dbReference>
<keyword evidence="3" id="KW-1185">Reference proteome</keyword>
<reference evidence="3" key="1">
    <citation type="journal article" date="2012" name="Stand. Genomic Sci.">
        <title>Genome sequence of the Antarctic rhodopsins-containing flavobacterium Gillisia limnaea type strain (R-8282(T)).</title>
        <authorList>
            <person name="Riedel T."/>
            <person name="Held B."/>
            <person name="Nolan M."/>
            <person name="Lucas S."/>
            <person name="Lapidus A."/>
            <person name="Tice H."/>
            <person name="Del Rio T.G."/>
            <person name="Cheng J.F."/>
            <person name="Han C."/>
            <person name="Tapia R."/>
            <person name="Goodwin L.A."/>
            <person name="Pitluck S."/>
            <person name="Liolios K."/>
            <person name="Mavromatis K."/>
            <person name="Pagani I."/>
            <person name="Ivanova N."/>
            <person name="Mikhailova N."/>
            <person name="Pati A."/>
            <person name="Chen A."/>
            <person name="Palaniappan K."/>
            <person name="Land M."/>
            <person name="Rohde M."/>
            <person name="Tindall B.J."/>
            <person name="Detter J.C."/>
            <person name="Goker M."/>
            <person name="Bristow J."/>
            <person name="Eisen J.A."/>
            <person name="Markowitz V."/>
            <person name="Hugenholtz P."/>
            <person name="Kyrpides N.C."/>
            <person name="Klenk H.P."/>
            <person name="Woyke T."/>
        </authorList>
    </citation>
    <scope>NUCLEOTIDE SEQUENCE [LARGE SCALE GENOMIC DNA]</scope>
    <source>
        <strain evidence="3">DSM 15749 / LMG 21470 / R-8282</strain>
    </source>
</reference>
<dbReference type="GO" id="GO:0016758">
    <property type="term" value="F:hexosyltransferase activity"/>
    <property type="evidence" value="ECO:0007669"/>
    <property type="project" value="UniProtKB-ARBA"/>
</dbReference>
<dbReference type="SUPFAM" id="SSF53448">
    <property type="entry name" value="Nucleotide-diphospho-sugar transferases"/>
    <property type="match status" value="1"/>
</dbReference>
<dbReference type="InterPro" id="IPR029044">
    <property type="entry name" value="Nucleotide-diphossugar_trans"/>
</dbReference>
<feature type="domain" description="Glycosyltransferase 2-like" evidence="1">
    <location>
        <begin position="5"/>
        <end position="96"/>
    </location>
</feature>
<dbReference type="AlphaFoldDB" id="H2BV84"/>
<dbReference type="STRING" id="865937.Gilli_1073"/>
<dbReference type="InterPro" id="IPR001173">
    <property type="entry name" value="Glyco_trans_2-like"/>
</dbReference>
<sequence length="259" mass="30056">MPLISIITVNLNNLEGLERTMNSVFEQTWQEYEYIVIDGGSTDGSKEYIEQHSDRIDFWASEKDSGIYNAMNKGIKVATGRYLLFLNSGDQFYSKYVLDRNFKFLKIKDIIYFNVQVEAKDSSTLISYPTQLRFSDLLYGTLCHQSVFIKYELFQKVGLYDETLKIVSDWKFIILALFKENCTSNKIDDILTIVNTDGISAMPENDTVIIEERNNVLNNHFSAFLIEVQELYELKSIVRNLKKSRKINLLIKLGLLNKF</sequence>
<dbReference type="EMBL" id="JH594606">
    <property type="protein sequence ID" value="EHQ01749.1"/>
    <property type="molecule type" value="Genomic_DNA"/>
</dbReference>
<dbReference type="Proteomes" id="UP000003844">
    <property type="component" value="Unassembled WGS sequence"/>
</dbReference>
<name>H2BV84_GILLR</name>
<dbReference type="HOGENOM" id="CLU_025996_21_1_10"/>
<evidence type="ECO:0000259" key="1">
    <source>
        <dbReference type="Pfam" id="PF00535"/>
    </source>
</evidence>
<organism evidence="2 3">
    <name type="scientific">Gillisia limnaea (strain DSM 15749 / LMG 21470 / R-8282)</name>
    <dbReference type="NCBI Taxonomy" id="865937"/>
    <lineage>
        <taxon>Bacteria</taxon>
        <taxon>Pseudomonadati</taxon>
        <taxon>Bacteroidota</taxon>
        <taxon>Flavobacteriia</taxon>
        <taxon>Flavobacteriales</taxon>
        <taxon>Flavobacteriaceae</taxon>
        <taxon>Gillisia</taxon>
    </lineage>
</organism>
<protein>
    <submittedName>
        <fullName evidence="2">Glycosyl transferase family 2</fullName>
    </submittedName>
</protein>